<comment type="caution">
    <text evidence="2">The sequence shown here is derived from an EMBL/GenBank/DDBJ whole genome shotgun (WGS) entry which is preliminary data.</text>
</comment>
<feature type="compositionally biased region" description="Polar residues" evidence="1">
    <location>
        <begin position="9"/>
        <end position="18"/>
    </location>
</feature>
<sequence>MPEQENRPQDVNAQPTNPEQFQAAREAAEQKIDQAIDQFASKIPGAEQYVGHAKEAASGVLNNLEKEAEGRLGGIVNSASGILGGLFGKRKKEEPPPS</sequence>
<name>A0A402AU82_9CHLR</name>
<accession>A0A402AU82</accession>
<reference evidence="3" key="1">
    <citation type="submission" date="2018-12" db="EMBL/GenBank/DDBJ databases">
        <title>Tengunoibacter tsumagoiensis gen. nov., sp. nov., Dictyobacter kobayashii sp. nov., D. alpinus sp. nov., and D. joshuensis sp. nov. and description of Dictyobacteraceae fam. nov. within the order Ktedonobacterales isolated from Tengu-no-mugimeshi.</title>
        <authorList>
            <person name="Wang C.M."/>
            <person name="Zheng Y."/>
            <person name="Sakai Y."/>
            <person name="Toyoda A."/>
            <person name="Minakuchi Y."/>
            <person name="Abe K."/>
            <person name="Yokota A."/>
            <person name="Yabe S."/>
        </authorList>
    </citation>
    <scope>NUCLEOTIDE SEQUENCE [LARGE SCALE GENOMIC DNA]</scope>
    <source>
        <strain evidence="3">Uno11</strain>
    </source>
</reference>
<gene>
    <name evidence="2" type="ORF">KDK_64800</name>
</gene>
<dbReference type="EMBL" id="BIFS01000002">
    <property type="protein sequence ID" value="GCE22680.1"/>
    <property type="molecule type" value="Genomic_DNA"/>
</dbReference>
<proteinExistence type="predicted"/>
<dbReference type="AlphaFoldDB" id="A0A402AU82"/>
<keyword evidence="3" id="KW-1185">Reference proteome</keyword>
<dbReference type="Proteomes" id="UP000287188">
    <property type="component" value="Unassembled WGS sequence"/>
</dbReference>
<evidence type="ECO:0000313" key="3">
    <source>
        <dbReference type="Proteomes" id="UP000287188"/>
    </source>
</evidence>
<dbReference type="RefSeq" id="WP_126555799.1">
    <property type="nucleotide sequence ID" value="NZ_BIFS01000002.1"/>
</dbReference>
<organism evidence="2 3">
    <name type="scientific">Dictyobacter kobayashii</name>
    <dbReference type="NCBI Taxonomy" id="2014872"/>
    <lineage>
        <taxon>Bacteria</taxon>
        <taxon>Bacillati</taxon>
        <taxon>Chloroflexota</taxon>
        <taxon>Ktedonobacteria</taxon>
        <taxon>Ktedonobacterales</taxon>
        <taxon>Dictyobacteraceae</taxon>
        <taxon>Dictyobacter</taxon>
    </lineage>
</organism>
<evidence type="ECO:0000313" key="2">
    <source>
        <dbReference type="EMBL" id="GCE22680.1"/>
    </source>
</evidence>
<feature type="region of interest" description="Disordered" evidence="1">
    <location>
        <begin position="1"/>
        <end position="30"/>
    </location>
</feature>
<dbReference type="OrthoDB" id="164921at2"/>
<evidence type="ECO:0000256" key="1">
    <source>
        <dbReference type="SAM" id="MobiDB-lite"/>
    </source>
</evidence>
<protein>
    <submittedName>
        <fullName evidence="2">Uncharacterized protein</fullName>
    </submittedName>
</protein>